<dbReference type="Gene3D" id="3.10.450.50">
    <property type="match status" value="1"/>
</dbReference>
<feature type="domain" description="SnoaL-like" evidence="1">
    <location>
        <begin position="5"/>
        <end position="106"/>
    </location>
</feature>
<evidence type="ECO:0000313" key="3">
    <source>
        <dbReference type="Proteomes" id="UP000321807"/>
    </source>
</evidence>
<accession>A0A5B9E1U4</accession>
<dbReference type="Proteomes" id="UP000321807">
    <property type="component" value="Chromosome"/>
</dbReference>
<evidence type="ECO:0000259" key="1">
    <source>
        <dbReference type="Pfam" id="PF12680"/>
    </source>
</evidence>
<evidence type="ECO:0000313" key="2">
    <source>
        <dbReference type="EMBL" id="QEE26273.1"/>
    </source>
</evidence>
<dbReference type="Pfam" id="PF12680">
    <property type="entry name" value="SnoaL_2"/>
    <property type="match status" value="1"/>
</dbReference>
<dbReference type="AlphaFoldDB" id="A0A5B9E1U4"/>
<keyword evidence="2" id="KW-0413">Isomerase</keyword>
<dbReference type="InterPro" id="IPR032710">
    <property type="entry name" value="NTF2-like_dom_sf"/>
</dbReference>
<reference evidence="2 3" key="1">
    <citation type="submission" date="2019-08" db="EMBL/GenBank/DDBJ databases">
        <title>Complete genome sequence of Rhodanobacter glycinis strain T01E-68 isolated from tomato root.</title>
        <authorList>
            <person name="Weon H.-Y."/>
            <person name="Lee S.A."/>
        </authorList>
    </citation>
    <scope>NUCLEOTIDE SEQUENCE [LARGE SCALE GENOMIC DNA]</scope>
    <source>
        <strain evidence="2 3">T01E-68</strain>
    </source>
</reference>
<name>A0A5B9E1U4_9GAMM</name>
<dbReference type="InterPro" id="IPR037401">
    <property type="entry name" value="SnoaL-like"/>
</dbReference>
<proteinExistence type="predicted"/>
<organism evidence="2 3">
    <name type="scientific">Rhodanobacter glycinis</name>
    <dbReference type="NCBI Taxonomy" id="582702"/>
    <lineage>
        <taxon>Bacteria</taxon>
        <taxon>Pseudomonadati</taxon>
        <taxon>Pseudomonadota</taxon>
        <taxon>Gammaproteobacteria</taxon>
        <taxon>Lysobacterales</taxon>
        <taxon>Rhodanobacteraceae</taxon>
        <taxon>Rhodanobacter</taxon>
    </lineage>
</organism>
<dbReference type="GO" id="GO:0016853">
    <property type="term" value="F:isomerase activity"/>
    <property type="evidence" value="ECO:0007669"/>
    <property type="project" value="UniProtKB-KW"/>
</dbReference>
<dbReference type="KEGG" id="rgl:CS053_01865"/>
<sequence>MTDVVHAYVRALNGADLDAIMALYAEDATVEDPVGSPPKVGSAAIRAFYAASTAMKLDVALEGEIRVTDRVCAFAFRVSLAHEGRTTTIRPIDVFEFDADGRIQRMRAYFGAPNIHH</sequence>
<gene>
    <name evidence="2" type="ORF">CS053_01865</name>
</gene>
<dbReference type="SUPFAM" id="SSF54427">
    <property type="entry name" value="NTF2-like"/>
    <property type="match status" value="1"/>
</dbReference>
<dbReference type="EMBL" id="CP042807">
    <property type="protein sequence ID" value="QEE26273.1"/>
    <property type="molecule type" value="Genomic_DNA"/>
</dbReference>
<protein>
    <submittedName>
        <fullName evidence="2">Steroid delta-isomerase</fullName>
    </submittedName>
</protein>